<dbReference type="Gene3D" id="3.30.360.10">
    <property type="entry name" value="Dihydrodipicolinate Reductase, domain 2"/>
    <property type="match status" value="1"/>
</dbReference>
<feature type="domain" description="Gfo/Idh/MocA-like oxidoreductase N-terminal" evidence="1">
    <location>
        <begin position="5"/>
        <end position="123"/>
    </location>
</feature>
<reference evidence="4" key="1">
    <citation type="submission" date="2016-09" db="EMBL/GenBank/DDBJ databases">
        <authorList>
            <person name="Varghese N."/>
            <person name="Submissions S."/>
        </authorList>
    </citation>
    <scope>NUCLEOTIDE SEQUENCE [LARGE SCALE GENOMIC DNA]</scope>
    <source>
        <strain evidence="4">25nlg</strain>
    </source>
</reference>
<dbReference type="InterPro" id="IPR036291">
    <property type="entry name" value="NAD(P)-bd_dom_sf"/>
</dbReference>
<dbReference type="InterPro" id="IPR055170">
    <property type="entry name" value="GFO_IDH_MocA-like_dom"/>
</dbReference>
<accession>A0A1G6JNC8</accession>
<protein>
    <submittedName>
        <fullName evidence="3">Predicted dehydrogenase</fullName>
    </submittedName>
</protein>
<dbReference type="SUPFAM" id="SSF51735">
    <property type="entry name" value="NAD(P)-binding Rossmann-fold domains"/>
    <property type="match status" value="1"/>
</dbReference>
<evidence type="ECO:0000259" key="2">
    <source>
        <dbReference type="Pfam" id="PF22725"/>
    </source>
</evidence>
<dbReference type="InterPro" id="IPR052515">
    <property type="entry name" value="Gfo/Idh/MocA_Oxidoreductase"/>
</dbReference>
<dbReference type="OrthoDB" id="9815825at2"/>
<keyword evidence="4" id="KW-1185">Reference proteome</keyword>
<evidence type="ECO:0000313" key="3">
    <source>
        <dbReference type="EMBL" id="SDC20197.1"/>
    </source>
</evidence>
<dbReference type="STRING" id="1464122.SAMN05421737_10644"/>
<dbReference type="AlphaFoldDB" id="A0A1G6JNC8"/>
<dbReference type="SUPFAM" id="SSF55347">
    <property type="entry name" value="Glyceraldehyde-3-phosphate dehydrogenase-like, C-terminal domain"/>
    <property type="match status" value="1"/>
</dbReference>
<dbReference type="Pfam" id="PF22725">
    <property type="entry name" value="GFO_IDH_MocA_C3"/>
    <property type="match status" value="1"/>
</dbReference>
<dbReference type="Pfam" id="PF01408">
    <property type="entry name" value="GFO_IDH_MocA"/>
    <property type="match status" value="1"/>
</dbReference>
<dbReference type="InterPro" id="IPR000683">
    <property type="entry name" value="Gfo/Idh/MocA-like_OxRdtase_N"/>
</dbReference>
<gene>
    <name evidence="3" type="ORF">SAMN05421737_10644</name>
</gene>
<dbReference type="RefSeq" id="WP_090775666.1">
    <property type="nucleotide sequence ID" value="NZ_FMYM01000006.1"/>
</dbReference>
<evidence type="ECO:0000313" key="4">
    <source>
        <dbReference type="Proteomes" id="UP000242662"/>
    </source>
</evidence>
<proteinExistence type="predicted"/>
<evidence type="ECO:0000259" key="1">
    <source>
        <dbReference type="Pfam" id="PF01408"/>
    </source>
</evidence>
<sequence length="338" mass="36969">MKASIKIGFIGVGGIAIDRHIPAFARVQTVALTAVYDVNEGRAMEVAKQFHIPHVATSRAQLLQMVDAVVICTPNRFHHEAALEALQAGVHVLCEKPMALTEAECLEMESAAKTSGCVLQIAYHYRFHPQALAAKQLVQAGEIGEPLVIKVEALRRRKVPGWGVFTNRDLQGGGCLMDYGCHLLDLALWLADFPPVKSVHGQTYAAVSRDIDQVNEWGTYNVATMNVEDHASAYITFASGATMLFETSWAANIPEDRETVRIAGTEGGIDLFPLTLNKSGQGLLTTTTVDWSMYDTDQSLAQAQQFIASCLGEAEPHVRPEEARMVSAMIERIYEGNE</sequence>
<feature type="domain" description="GFO/IDH/MocA-like oxidoreductase" evidence="2">
    <location>
        <begin position="133"/>
        <end position="269"/>
    </location>
</feature>
<dbReference type="Proteomes" id="UP000242662">
    <property type="component" value="Unassembled WGS sequence"/>
</dbReference>
<dbReference type="EMBL" id="FMYM01000006">
    <property type="protein sequence ID" value="SDC20197.1"/>
    <property type="molecule type" value="Genomic_DNA"/>
</dbReference>
<dbReference type="PANTHER" id="PTHR43249">
    <property type="entry name" value="UDP-N-ACETYL-2-AMINO-2-DEOXY-D-GLUCURONATE OXIDASE"/>
    <property type="match status" value="1"/>
</dbReference>
<dbReference type="GO" id="GO:0000166">
    <property type="term" value="F:nucleotide binding"/>
    <property type="evidence" value="ECO:0007669"/>
    <property type="project" value="InterPro"/>
</dbReference>
<dbReference type="PANTHER" id="PTHR43249:SF1">
    <property type="entry name" value="D-GLUCOSIDE 3-DEHYDROGENASE"/>
    <property type="match status" value="1"/>
</dbReference>
<dbReference type="Gene3D" id="3.40.50.720">
    <property type="entry name" value="NAD(P)-binding Rossmann-like Domain"/>
    <property type="match status" value="1"/>
</dbReference>
<name>A0A1G6JNC8_9BACI</name>
<organism evidence="3 4">
    <name type="scientific">Shouchella lonarensis</name>
    <dbReference type="NCBI Taxonomy" id="1464122"/>
    <lineage>
        <taxon>Bacteria</taxon>
        <taxon>Bacillati</taxon>
        <taxon>Bacillota</taxon>
        <taxon>Bacilli</taxon>
        <taxon>Bacillales</taxon>
        <taxon>Bacillaceae</taxon>
        <taxon>Shouchella</taxon>
    </lineage>
</organism>